<feature type="compositionally biased region" description="Polar residues" evidence="4">
    <location>
        <begin position="82"/>
        <end position="93"/>
    </location>
</feature>
<evidence type="ECO:0000256" key="1">
    <source>
        <dbReference type="ARBA" id="ARBA00022499"/>
    </source>
</evidence>
<feature type="domain" description="ZMYM2-like/QRICH1 C-terminal" evidence="5">
    <location>
        <begin position="445"/>
        <end position="588"/>
    </location>
</feature>
<dbReference type="AlphaFoldDB" id="A0AAD9NBL0"/>
<evidence type="ECO:0000256" key="4">
    <source>
        <dbReference type="SAM" id="MobiDB-lite"/>
    </source>
</evidence>
<evidence type="ECO:0000256" key="3">
    <source>
        <dbReference type="ARBA" id="ARBA00022843"/>
    </source>
</evidence>
<evidence type="ECO:0000259" key="5">
    <source>
        <dbReference type="Pfam" id="PF12012"/>
    </source>
</evidence>
<feature type="region of interest" description="Disordered" evidence="4">
    <location>
        <begin position="61"/>
        <end position="105"/>
    </location>
</feature>
<dbReference type="Proteomes" id="UP001209878">
    <property type="component" value="Unassembled WGS sequence"/>
</dbReference>
<reference evidence="6" key="1">
    <citation type="journal article" date="2023" name="Mol. Biol. Evol.">
        <title>Third-Generation Sequencing Reveals the Adaptive Role of the Epigenome in Three Deep-Sea Polychaetes.</title>
        <authorList>
            <person name="Perez M."/>
            <person name="Aroh O."/>
            <person name="Sun Y."/>
            <person name="Lan Y."/>
            <person name="Juniper S.K."/>
            <person name="Young C.R."/>
            <person name="Angers B."/>
            <person name="Qian P.Y."/>
        </authorList>
    </citation>
    <scope>NUCLEOTIDE SEQUENCE</scope>
    <source>
        <strain evidence="6">R07B-5</strain>
    </source>
</reference>
<evidence type="ECO:0000256" key="2">
    <source>
        <dbReference type="ARBA" id="ARBA00022553"/>
    </source>
</evidence>
<dbReference type="PANTHER" id="PTHR46963">
    <property type="entry name" value="SIMILAR TO RIKEN CDNA E130308A19"/>
    <property type="match status" value="1"/>
</dbReference>
<feature type="region of interest" description="Disordered" evidence="4">
    <location>
        <begin position="300"/>
        <end position="325"/>
    </location>
</feature>
<evidence type="ECO:0000313" key="6">
    <source>
        <dbReference type="EMBL" id="KAK2161244.1"/>
    </source>
</evidence>
<dbReference type="EMBL" id="JAODUO010001590">
    <property type="protein sequence ID" value="KAK2161244.1"/>
    <property type="molecule type" value="Genomic_DNA"/>
</dbReference>
<gene>
    <name evidence="6" type="ORF">NP493_1574g00012</name>
</gene>
<feature type="compositionally biased region" description="Low complexity" evidence="4">
    <location>
        <begin position="307"/>
        <end position="318"/>
    </location>
</feature>
<keyword evidence="3" id="KW-0832">Ubl conjugation</keyword>
<dbReference type="PANTHER" id="PTHR46963:SF2">
    <property type="match status" value="1"/>
</dbReference>
<protein>
    <recommendedName>
        <fullName evidence="5">ZMYM2-like/QRICH1 C-terminal domain-containing protein</fullName>
    </recommendedName>
</protein>
<dbReference type="InterPro" id="IPR021893">
    <property type="entry name" value="ZMYM2-like_C"/>
</dbReference>
<organism evidence="6 7">
    <name type="scientific">Ridgeia piscesae</name>
    <name type="common">Tubeworm</name>
    <dbReference type="NCBI Taxonomy" id="27915"/>
    <lineage>
        <taxon>Eukaryota</taxon>
        <taxon>Metazoa</taxon>
        <taxon>Spiralia</taxon>
        <taxon>Lophotrochozoa</taxon>
        <taxon>Annelida</taxon>
        <taxon>Polychaeta</taxon>
        <taxon>Sedentaria</taxon>
        <taxon>Canalipalpata</taxon>
        <taxon>Sabellida</taxon>
        <taxon>Siboglinidae</taxon>
        <taxon>Ridgeia</taxon>
    </lineage>
</organism>
<proteinExistence type="predicted"/>
<sequence length="613" mass="67605">MKPDFQRIQSLLREAVTMLCKNSLPYKQELCVEGLLGITLDKEDIFLVNIKEILKPHEIVPSLDDNNDSRLTSRERSDDSRSITGVRSLSPVNCDQKERDDGDSSIECSAVSTRAVVPIFKAPSKVQRCHKRAVSGSSELSRHWFASLTHQGSGDTHMPEWGEGVSTPPHNKRRHLTPSHQANSPSQAIDVDSLPVMEVKKEALDDSVTPASMTNYQFHQTSDNFSEPTNYPTVYTGRGESEAKHILPVSLPSIAGLTSSSWHLGSGDVLSTSILSLPNLSSDMVSAGLPSSHNNSLVPDPTIQWPTGGNSNDSSTTSRGWDNDLAETATTDCPEQTVAWAMSVLRQWATDSNIAVSVDELPQLTKEQITSLLSRFVIEVRQPDGGTYEPSRLRLLLGGVQAYMAVREVDELSAEPFAAVRRLVESQLHSALGVTRSRRPSPAALTREQEELLWQCGSLGDYNGTVLLHTLVYLNSRNFLIGCGHHHRRLRYVDPQITLHEPDDGLAYLQYVADGHGGGRAKVVHADPANPGRCHVNIYRKYVEKCPHEGRDPFAFYVAPKRVRDNVTWFSLVPVGHNGLQVIVPELLKRAQSEQVAMAVDVKLNTLSPVTNT</sequence>
<feature type="region of interest" description="Disordered" evidence="4">
    <location>
        <begin position="149"/>
        <end position="191"/>
    </location>
</feature>
<keyword evidence="1" id="KW-1017">Isopeptide bond</keyword>
<dbReference type="InterPro" id="IPR042838">
    <property type="entry name" value="KIAA1958"/>
</dbReference>
<name>A0AAD9NBL0_RIDPI</name>
<comment type="caution">
    <text evidence="6">The sequence shown here is derived from an EMBL/GenBank/DDBJ whole genome shotgun (WGS) entry which is preliminary data.</text>
</comment>
<accession>A0AAD9NBL0</accession>
<feature type="compositionally biased region" description="Polar residues" evidence="4">
    <location>
        <begin position="178"/>
        <end position="187"/>
    </location>
</feature>
<feature type="compositionally biased region" description="Basic and acidic residues" evidence="4">
    <location>
        <begin position="67"/>
        <end position="81"/>
    </location>
</feature>
<keyword evidence="2" id="KW-0597">Phosphoprotein</keyword>
<evidence type="ECO:0000313" key="7">
    <source>
        <dbReference type="Proteomes" id="UP001209878"/>
    </source>
</evidence>
<keyword evidence="7" id="KW-1185">Reference proteome</keyword>
<dbReference type="Pfam" id="PF12012">
    <property type="entry name" value="DUF3504"/>
    <property type="match status" value="1"/>
</dbReference>